<accession>A0ACB8Y7A2</accession>
<evidence type="ECO:0000313" key="1">
    <source>
        <dbReference type="EMBL" id="KAI3681185.1"/>
    </source>
</evidence>
<dbReference type="Proteomes" id="UP001055879">
    <property type="component" value="Linkage Group LG13"/>
</dbReference>
<reference evidence="1 2" key="2">
    <citation type="journal article" date="2022" name="Mol. Ecol. Resour.">
        <title>The genomes of chicory, endive, great burdock and yacon provide insights into Asteraceae paleo-polyploidization history and plant inulin production.</title>
        <authorList>
            <person name="Fan W."/>
            <person name="Wang S."/>
            <person name="Wang H."/>
            <person name="Wang A."/>
            <person name="Jiang F."/>
            <person name="Liu H."/>
            <person name="Zhao H."/>
            <person name="Xu D."/>
            <person name="Zhang Y."/>
        </authorList>
    </citation>
    <scope>NUCLEOTIDE SEQUENCE [LARGE SCALE GENOMIC DNA]</scope>
    <source>
        <strain evidence="2">cv. Niubang</strain>
    </source>
</reference>
<protein>
    <submittedName>
        <fullName evidence="1">Uncharacterized protein</fullName>
    </submittedName>
</protein>
<comment type="caution">
    <text evidence="1">The sequence shown here is derived from an EMBL/GenBank/DDBJ whole genome shotgun (WGS) entry which is preliminary data.</text>
</comment>
<proteinExistence type="predicted"/>
<dbReference type="EMBL" id="CM042059">
    <property type="protein sequence ID" value="KAI3681185.1"/>
    <property type="molecule type" value="Genomic_DNA"/>
</dbReference>
<evidence type="ECO:0000313" key="2">
    <source>
        <dbReference type="Proteomes" id="UP001055879"/>
    </source>
</evidence>
<organism evidence="1 2">
    <name type="scientific">Arctium lappa</name>
    <name type="common">Greater burdock</name>
    <name type="synonym">Lappa major</name>
    <dbReference type="NCBI Taxonomy" id="4217"/>
    <lineage>
        <taxon>Eukaryota</taxon>
        <taxon>Viridiplantae</taxon>
        <taxon>Streptophyta</taxon>
        <taxon>Embryophyta</taxon>
        <taxon>Tracheophyta</taxon>
        <taxon>Spermatophyta</taxon>
        <taxon>Magnoliopsida</taxon>
        <taxon>eudicotyledons</taxon>
        <taxon>Gunneridae</taxon>
        <taxon>Pentapetalae</taxon>
        <taxon>asterids</taxon>
        <taxon>campanulids</taxon>
        <taxon>Asterales</taxon>
        <taxon>Asteraceae</taxon>
        <taxon>Carduoideae</taxon>
        <taxon>Cardueae</taxon>
        <taxon>Arctiinae</taxon>
        <taxon>Arctium</taxon>
    </lineage>
</organism>
<reference evidence="2" key="1">
    <citation type="journal article" date="2022" name="Mol. Ecol. Resour.">
        <title>The genomes of chicory, endive, great burdock and yacon provide insights into Asteraceae palaeo-polyploidization history and plant inulin production.</title>
        <authorList>
            <person name="Fan W."/>
            <person name="Wang S."/>
            <person name="Wang H."/>
            <person name="Wang A."/>
            <person name="Jiang F."/>
            <person name="Liu H."/>
            <person name="Zhao H."/>
            <person name="Xu D."/>
            <person name="Zhang Y."/>
        </authorList>
    </citation>
    <scope>NUCLEOTIDE SEQUENCE [LARGE SCALE GENOMIC DNA]</scope>
    <source>
        <strain evidence="2">cv. Niubang</strain>
    </source>
</reference>
<keyword evidence="2" id="KW-1185">Reference proteome</keyword>
<gene>
    <name evidence="1" type="ORF">L6452_35970</name>
</gene>
<name>A0ACB8Y7A2_ARCLA</name>
<sequence>MTKWTMSHPQSQIIGDPSDRVKTRCASTIFCFFTNFVSITEPKKIFEALEEPNWTTSEHIILGLKLKNEDSVESSRTNELHHLFEDMFNDDGPSEGDHRASEADVSKDQTRTSLTGPSNTSPSPTTCVGTNIEGELTKTNNNQGSMPNQDEDHLPTTSEGSTPEQSQNSNQGTTELSTSTQ</sequence>